<feature type="chain" id="PRO_5041279603" description="Secreted protein" evidence="1">
    <location>
        <begin position="23"/>
        <end position="99"/>
    </location>
</feature>
<protein>
    <recommendedName>
        <fullName evidence="4">Secreted protein</fullName>
    </recommendedName>
</protein>
<keyword evidence="1" id="KW-0732">Signal</keyword>
<dbReference type="EMBL" id="JAUKUD010000002">
    <property type="protein sequence ID" value="KAK0751564.1"/>
    <property type="molecule type" value="Genomic_DNA"/>
</dbReference>
<evidence type="ECO:0000313" key="2">
    <source>
        <dbReference type="EMBL" id="KAK0751564.1"/>
    </source>
</evidence>
<feature type="signal peptide" evidence="1">
    <location>
        <begin position="1"/>
        <end position="22"/>
    </location>
</feature>
<sequence>MRCITWPHPGFITFFPLHARAALQLSCSLPELDSSHWIWTPVLTSPVYRVGHGRTSCFFLILAAPHRQSASHMLATSRYSLNQRRERKMEAKAKSSQHR</sequence>
<organism evidence="2 3">
    <name type="scientific">Schizothecium vesticola</name>
    <dbReference type="NCBI Taxonomy" id="314040"/>
    <lineage>
        <taxon>Eukaryota</taxon>
        <taxon>Fungi</taxon>
        <taxon>Dikarya</taxon>
        <taxon>Ascomycota</taxon>
        <taxon>Pezizomycotina</taxon>
        <taxon>Sordariomycetes</taxon>
        <taxon>Sordariomycetidae</taxon>
        <taxon>Sordariales</taxon>
        <taxon>Schizotheciaceae</taxon>
        <taxon>Schizothecium</taxon>
    </lineage>
</organism>
<accession>A0AA40F5H8</accession>
<gene>
    <name evidence="2" type="ORF">B0T18DRAFT_71431</name>
</gene>
<comment type="caution">
    <text evidence="2">The sequence shown here is derived from an EMBL/GenBank/DDBJ whole genome shotgun (WGS) entry which is preliminary data.</text>
</comment>
<evidence type="ECO:0008006" key="4">
    <source>
        <dbReference type="Google" id="ProtNLM"/>
    </source>
</evidence>
<dbReference type="Proteomes" id="UP001172155">
    <property type="component" value="Unassembled WGS sequence"/>
</dbReference>
<evidence type="ECO:0000256" key="1">
    <source>
        <dbReference type="SAM" id="SignalP"/>
    </source>
</evidence>
<keyword evidence="3" id="KW-1185">Reference proteome</keyword>
<reference evidence="2" key="1">
    <citation type="submission" date="2023-06" db="EMBL/GenBank/DDBJ databases">
        <title>Genome-scale phylogeny and comparative genomics of the fungal order Sordariales.</title>
        <authorList>
            <consortium name="Lawrence Berkeley National Laboratory"/>
            <person name="Hensen N."/>
            <person name="Bonometti L."/>
            <person name="Westerberg I."/>
            <person name="Brannstrom I.O."/>
            <person name="Guillou S."/>
            <person name="Cros-Aarteil S."/>
            <person name="Calhoun S."/>
            <person name="Haridas S."/>
            <person name="Kuo A."/>
            <person name="Mondo S."/>
            <person name="Pangilinan J."/>
            <person name="Riley R."/>
            <person name="LaButti K."/>
            <person name="Andreopoulos B."/>
            <person name="Lipzen A."/>
            <person name="Chen C."/>
            <person name="Yanf M."/>
            <person name="Daum C."/>
            <person name="Ng V."/>
            <person name="Clum A."/>
            <person name="Steindorff A."/>
            <person name="Ohm R."/>
            <person name="Martin F."/>
            <person name="Silar P."/>
            <person name="Natvig D."/>
            <person name="Lalanne C."/>
            <person name="Gautier V."/>
            <person name="Ament-velasquez S.L."/>
            <person name="Kruys A."/>
            <person name="Hutchinson M.I."/>
            <person name="Powell A.J."/>
            <person name="Barry K."/>
            <person name="Miller A.N."/>
            <person name="Grigoriev I.V."/>
            <person name="Debuchy R."/>
            <person name="Gladieux P."/>
            <person name="Thoren M.H."/>
            <person name="Johannesson H."/>
        </authorList>
    </citation>
    <scope>NUCLEOTIDE SEQUENCE</scope>
    <source>
        <strain evidence="2">SMH3187-1</strain>
    </source>
</reference>
<proteinExistence type="predicted"/>
<evidence type="ECO:0000313" key="3">
    <source>
        <dbReference type="Proteomes" id="UP001172155"/>
    </source>
</evidence>
<dbReference type="AlphaFoldDB" id="A0AA40F5H8"/>
<name>A0AA40F5H8_9PEZI</name>